<protein>
    <submittedName>
        <fullName evidence="1">Uncharacterized protein</fullName>
    </submittedName>
</protein>
<name>A0ACC1RGD9_9HYPO</name>
<sequence>MMRLAAGLLLLASQALAENFTISNDTLHVSIDVTANGKLWLPPYDDDDPSQIFSVEMFLYSYATGRNFTISNGTASAGNASLGEIMAQEPGSTVKHVNWVWPDCLVGDGEPDDDDSDRGAYNISIRQNFRLNGTDHYTIFDVPIAVTNSIEESDDRPSCDELSNELIPYEELGVEAANDMGVLFAPGDATEIETSENDSGASISTFSFITCAIGHHIAKPNPASCNPPDPESGPSSLGKFPGLELRGRRLSPEAVRVDRIQSNTARVPRASWCLGNEPFNRNLTNRFPHIPPRFSAPRRQFALLVCSKQSREVLYPSW</sequence>
<comment type="caution">
    <text evidence="1">The sequence shown here is derived from an EMBL/GenBank/DDBJ whole genome shotgun (WGS) entry which is preliminary data.</text>
</comment>
<evidence type="ECO:0000313" key="2">
    <source>
        <dbReference type="Proteomes" id="UP001148629"/>
    </source>
</evidence>
<reference evidence="1" key="1">
    <citation type="submission" date="2022-08" db="EMBL/GenBank/DDBJ databases">
        <title>Genome Sequence of Fusarium decemcellulare.</title>
        <authorList>
            <person name="Buettner E."/>
        </authorList>
    </citation>
    <scope>NUCLEOTIDE SEQUENCE</scope>
    <source>
        <strain evidence="1">Babe19</strain>
    </source>
</reference>
<dbReference type="EMBL" id="JANRMS010003717">
    <property type="protein sequence ID" value="KAJ3515890.1"/>
    <property type="molecule type" value="Genomic_DNA"/>
</dbReference>
<dbReference type="Proteomes" id="UP001148629">
    <property type="component" value="Unassembled WGS sequence"/>
</dbReference>
<gene>
    <name evidence="1" type="ORF">NM208_g14914</name>
</gene>
<keyword evidence="2" id="KW-1185">Reference proteome</keyword>
<evidence type="ECO:0000313" key="1">
    <source>
        <dbReference type="EMBL" id="KAJ3515890.1"/>
    </source>
</evidence>
<proteinExistence type="predicted"/>
<organism evidence="1 2">
    <name type="scientific">Fusarium decemcellulare</name>
    <dbReference type="NCBI Taxonomy" id="57161"/>
    <lineage>
        <taxon>Eukaryota</taxon>
        <taxon>Fungi</taxon>
        <taxon>Dikarya</taxon>
        <taxon>Ascomycota</taxon>
        <taxon>Pezizomycotina</taxon>
        <taxon>Sordariomycetes</taxon>
        <taxon>Hypocreomycetidae</taxon>
        <taxon>Hypocreales</taxon>
        <taxon>Nectriaceae</taxon>
        <taxon>Fusarium</taxon>
        <taxon>Fusarium decemcellulare species complex</taxon>
    </lineage>
</organism>
<accession>A0ACC1RGD9</accession>